<evidence type="ECO:0000256" key="1">
    <source>
        <dbReference type="PROSITE-ProRule" id="PRU00047"/>
    </source>
</evidence>
<reference evidence="5" key="1">
    <citation type="submission" date="2022-11" db="UniProtKB">
        <authorList>
            <consortium name="WormBaseParasite"/>
        </authorList>
    </citation>
    <scope>IDENTIFICATION</scope>
</reference>
<keyword evidence="4" id="KW-1185">Reference proteome</keyword>
<evidence type="ECO:0000256" key="2">
    <source>
        <dbReference type="SAM" id="MobiDB-lite"/>
    </source>
</evidence>
<feature type="compositionally biased region" description="Polar residues" evidence="2">
    <location>
        <begin position="43"/>
        <end position="57"/>
    </location>
</feature>
<dbReference type="GO" id="GO:0019899">
    <property type="term" value="F:enzyme binding"/>
    <property type="evidence" value="ECO:0007669"/>
    <property type="project" value="UniProtKB-ARBA"/>
</dbReference>
<dbReference type="SMART" id="SM00343">
    <property type="entry name" value="ZnF_C2HC"/>
    <property type="match status" value="1"/>
</dbReference>
<dbReference type="GO" id="GO:0003676">
    <property type="term" value="F:nucleic acid binding"/>
    <property type="evidence" value="ECO:0007669"/>
    <property type="project" value="InterPro"/>
</dbReference>
<keyword evidence="1" id="KW-0862">Zinc</keyword>
<protein>
    <submittedName>
        <fullName evidence="5">CCHC-type domain-containing protein</fullName>
    </submittedName>
</protein>
<dbReference type="PROSITE" id="PS50158">
    <property type="entry name" value="ZF_CCHC"/>
    <property type="match status" value="1"/>
</dbReference>
<dbReference type="InterPro" id="IPR036875">
    <property type="entry name" value="Znf_CCHC_sf"/>
</dbReference>
<feature type="domain" description="CCHC-type" evidence="3">
    <location>
        <begin position="415"/>
        <end position="430"/>
    </location>
</feature>
<keyword evidence="1" id="KW-0479">Metal-binding</keyword>
<feature type="region of interest" description="Disordered" evidence="2">
    <location>
        <begin position="1"/>
        <end position="57"/>
    </location>
</feature>
<dbReference type="WBParaSite" id="ACRNAN_scaffold9936.g13247.t1">
    <property type="protein sequence ID" value="ACRNAN_scaffold9936.g13247.t1"/>
    <property type="gene ID" value="ACRNAN_scaffold9936.g13247"/>
</dbReference>
<feature type="region of interest" description="Disordered" evidence="2">
    <location>
        <begin position="390"/>
        <end position="409"/>
    </location>
</feature>
<evidence type="ECO:0000259" key="3">
    <source>
        <dbReference type="PROSITE" id="PS50158"/>
    </source>
</evidence>
<organism evidence="4 5">
    <name type="scientific">Acrobeloides nanus</name>
    <dbReference type="NCBI Taxonomy" id="290746"/>
    <lineage>
        <taxon>Eukaryota</taxon>
        <taxon>Metazoa</taxon>
        <taxon>Ecdysozoa</taxon>
        <taxon>Nematoda</taxon>
        <taxon>Chromadorea</taxon>
        <taxon>Rhabditida</taxon>
        <taxon>Tylenchina</taxon>
        <taxon>Cephalobomorpha</taxon>
        <taxon>Cephaloboidea</taxon>
        <taxon>Cephalobidae</taxon>
        <taxon>Acrobeloides</taxon>
    </lineage>
</organism>
<dbReference type="Proteomes" id="UP000887540">
    <property type="component" value="Unplaced"/>
</dbReference>
<dbReference type="GO" id="GO:0008270">
    <property type="term" value="F:zinc ion binding"/>
    <property type="evidence" value="ECO:0007669"/>
    <property type="project" value="UniProtKB-KW"/>
</dbReference>
<dbReference type="Pfam" id="PF00098">
    <property type="entry name" value="zf-CCHC"/>
    <property type="match status" value="1"/>
</dbReference>
<dbReference type="AlphaFoldDB" id="A0A914ESN8"/>
<evidence type="ECO:0000313" key="4">
    <source>
        <dbReference type="Proteomes" id="UP000887540"/>
    </source>
</evidence>
<dbReference type="SUPFAM" id="SSF57756">
    <property type="entry name" value="Retrovirus zinc finger-like domains"/>
    <property type="match status" value="1"/>
</dbReference>
<sequence length="615" mass="68649">MDNTTEKNLNDLLDYDEEPDEVLGSNGLNDSLLDEEPEDKLKNQQAERATAPIDTSQSVEITSERATLAERLSKFKDDKGEFGYGDKEKRAVAEQTIMAEYRSPEPFANGPEAVMLKTVEIMQSLAERMNAPLPALDKYDGSNKGGTTFREFLKLYELRYGALSDSQKVDTLGLFLDGVAKNAFNCVDKSIGFDEVVRSIEDKLVDKSKVASMNKIADLGALKKLPNWSWTEFLTLVETRVRKAFEGSRKSGKDLEIENMDDHKVRILFANVYDTALASSLHIAYEKCYEGDAFATLRDITLTHERMKRNLRVSNTSIQNSVPTYRSTQQSNRYTQNFGYKYGLRNLASRQNSVQRQNLNVNNSNHSPLRTNDFGDPAVLQSSHNRFQISNTSRPLSRPVSQQHQSTNNRNGVTCYKCNQHGHVANFCPQNTQRNNRNTTAAITRAQVPDAPEDDFLGTFASCSISGGVLSTLSSEVSCEDVTGRAAIVETVILGHPAKTLLDTGSITLDVKLKDASDNEMEFMGHVELSIQIKGVETIVFCLVKRMSDLDLLIGKNAFDKHEIWRMALKELIDRDGNCMSKSMRVCAVRRVSSCYESAESSQQRVNITAEGSGL</sequence>
<dbReference type="Gene3D" id="4.10.60.10">
    <property type="entry name" value="Zinc finger, CCHC-type"/>
    <property type="match status" value="1"/>
</dbReference>
<evidence type="ECO:0000313" key="5">
    <source>
        <dbReference type="WBParaSite" id="ACRNAN_scaffold9936.g13247.t1"/>
    </source>
</evidence>
<proteinExistence type="predicted"/>
<dbReference type="InterPro" id="IPR001878">
    <property type="entry name" value="Znf_CCHC"/>
</dbReference>
<accession>A0A914ESN8</accession>
<keyword evidence="1" id="KW-0863">Zinc-finger</keyword>
<name>A0A914ESN8_9BILA</name>